<dbReference type="Gene3D" id="1.10.10.10">
    <property type="entry name" value="Winged helix-like DNA-binding domain superfamily/Winged helix DNA-binding domain"/>
    <property type="match status" value="1"/>
</dbReference>
<organism evidence="1">
    <name type="scientific">Ignisphaera aggregans</name>
    <dbReference type="NCBI Taxonomy" id="334771"/>
    <lineage>
        <taxon>Archaea</taxon>
        <taxon>Thermoproteota</taxon>
        <taxon>Thermoprotei</taxon>
        <taxon>Desulfurococcales</taxon>
        <taxon>Desulfurococcaceae</taxon>
        <taxon>Ignisphaera</taxon>
    </lineage>
</organism>
<sequence>MSKITLDDLSDVERIVYEVIKRETETNGGVVQRKLKEMQELKGIKPRKLQHIVKKLIKMKLVKRLKVTNNGKTSYFLQAVTTLEKERPIENKILKVRLSIDDIIEIPCLTCKYITICGASKLYNPSKCSLLTKYLISNALKSSNNFNYINEP</sequence>
<dbReference type="EMBL" id="DTFF01000024">
    <property type="protein sequence ID" value="HGI87382.1"/>
    <property type="molecule type" value="Genomic_DNA"/>
</dbReference>
<proteinExistence type="predicted"/>
<protein>
    <recommendedName>
        <fullName evidence="2">B-block binding subunit of TFIIIC domain-containing protein</fullName>
    </recommendedName>
</protein>
<dbReference type="InterPro" id="IPR036388">
    <property type="entry name" value="WH-like_DNA-bd_sf"/>
</dbReference>
<evidence type="ECO:0008006" key="2">
    <source>
        <dbReference type="Google" id="ProtNLM"/>
    </source>
</evidence>
<reference evidence="1" key="1">
    <citation type="journal article" date="2020" name="mSystems">
        <title>Genome- and Community-Level Interaction Insights into Carbon Utilization and Element Cycling Functions of Hydrothermarchaeota in Hydrothermal Sediment.</title>
        <authorList>
            <person name="Zhou Z."/>
            <person name="Liu Y."/>
            <person name="Xu W."/>
            <person name="Pan J."/>
            <person name="Luo Z.H."/>
            <person name="Li M."/>
        </authorList>
    </citation>
    <scope>NUCLEOTIDE SEQUENCE [LARGE SCALE GENOMIC DNA]</scope>
    <source>
        <strain evidence="1">SpSt-732</strain>
    </source>
</reference>
<accession>A0A7C4FAV1</accession>
<gene>
    <name evidence="1" type="ORF">ENV14_03195</name>
</gene>
<comment type="caution">
    <text evidence="1">The sequence shown here is derived from an EMBL/GenBank/DDBJ whole genome shotgun (WGS) entry which is preliminary data.</text>
</comment>
<name>A0A7C4FAV1_9CREN</name>
<dbReference type="AlphaFoldDB" id="A0A7C4FAV1"/>
<evidence type="ECO:0000313" key="1">
    <source>
        <dbReference type="EMBL" id="HGI87382.1"/>
    </source>
</evidence>